<keyword evidence="2" id="KW-0378">Hydrolase</keyword>
<name>A0ABV6QTH7_9ACTN</name>
<feature type="domain" description="AB hydrolase-1" evidence="1">
    <location>
        <begin position="23"/>
        <end position="154"/>
    </location>
</feature>
<dbReference type="InterPro" id="IPR029058">
    <property type="entry name" value="AB_hydrolase_fold"/>
</dbReference>
<gene>
    <name evidence="2" type="ORF">ACFFGN_27970</name>
</gene>
<dbReference type="InterPro" id="IPR000073">
    <property type="entry name" value="AB_hydrolase_1"/>
</dbReference>
<dbReference type="Proteomes" id="UP001589890">
    <property type="component" value="Unassembled WGS sequence"/>
</dbReference>
<dbReference type="Pfam" id="PF12697">
    <property type="entry name" value="Abhydrolase_6"/>
    <property type="match status" value="1"/>
</dbReference>
<protein>
    <submittedName>
        <fullName evidence="2">Alpha/beta fold hydrolase</fullName>
    </submittedName>
</protein>
<dbReference type="Gene3D" id="3.40.50.1820">
    <property type="entry name" value="alpha/beta hydrolase"/>
    <property type="match status" value="1"/>
</dbReference>
<dbReference type="EMBL" id="JBHLTC010000036">
    <property type="protein sequence ID" value="MFC0627942.1"/>
    <property type="molecule type" value="Genomic_DNA"/>
</dbReference>
<dbReference type="GO" id="GO:0016787">
    <property type="term" value="F:hydrolase activity"/>
    <property type="evidence" value="ECO:0007669"/>
    <property type="project" value="UniProtKB-KW"/>
</dbReference>
<evidence type="ECO:0000313" key="2">
    <source>
        <dbReference type="EMBL" id="MFC0627942.1"/>
    </source>
</evidence>
<sequence length="186" mass="19350">MIKVRSRDGTALAVDRLGDGPAVILVGGASDRSANAPLASLLAEHYTVYNYDRRGRGASDPSPAGTPYSPELELQDLQAVFAATGGSAYLHGASSGAGLALLAVVAGCPAKKLALWDLEYDAAAIGVDKVRNYTTPTLVMTGPAHAREWPPALAGLLENASHLAIDGQDHNVNPAVMATKLREFFA</sequence>
<accession>A0ABV6QTH7</accession>
<keyword evidence="3" id="KW-1185">Reference proteome</keyword>
<evidence type="ECO:0000259" key="1">
    <source>
        <dbReference type="Pfam" id="PF12697"/>
    </source>
</evidence>
<dbReference type="SUPFAM" id="SSF53474">
    <property type="entry name" value="alpha/beta-Hydrolases"/>
    <property type="match status" value="1"/>
</dbReference>
<proteinExistence type="predicted"/>
<evidence type="ECO:0000313" key="3">
    <source>
        <dbReference type="Proteomes" id="UP001589890"/>
    </source>
</evidence>
<organism evidence="2 3">
    <name type="scientific">Kribbella deserti</name>
    <dbReference type="NCBI Taxonomy" id="1926257"/>
    <lineage>
        <taxon>Bacteria</taxon>
        <taxon>Bacillati</taxon>
        <taxon>Actinomycetota</taxon>
        <taxon>Actinomycetes</taxon>
        <taxon>Propionibacteriales</taxon>
        <taxon>Kribbellaceae</taxon>
        <taxon>Kribbella</taxon>
    </lineage>
</organism>
<dbReference type="RefSeq" id="WP_380053245.1">
    <property type="nucleotide sequence ID" value="NZ_JBHLTC010000036.1"/>
</dbReference>
<comment type="caution">
    <text evidence="2">The sequence shown here is derived from an EMBL/GenBank/DDBJ whole genome shotgun (WGS) entry which is preliminary data.</text>
</comment>
<reference evidence="2 3" key="1">
    <citation type="submission" date="2024-09" db="EMBL/GenBank/DDBJ databases">
        <authorList>
            <person name="Sun Q."/>
            <person name="Mori K."/>
        </authorList>
    </citation>
    <scope>NUCLEOTIDE SEQUENCE [LARGE SCALE GENOMIC DNA]</scope>
    <source>
        <strain evidence="2 3">CGMCC 1.15906</strain>
    </source>
</reference>